<dbReference type="AlphaFoldDB" id="A0A941GTX5"/>
<protein>
    <recommendedName>
        <fullName evidence="3">Addiction module toxin RelE</fullName>
    </recommendedName>
</protein>
<sequence length="104" mass="11929">MAEPYSIEFSPEAEIHLRTLTARQQQIVLNAIVEQLTYQPTVETKNRKKMRSNPLASWELRVSKLRVYYDIEEAAEQSLLLVAIRAVGVKERNQVFIGGAEIEL</sequence>
<evidence type="ECO:0008006" key="3">
    <source>
        <dbReference type="Google" id="ProtNLM"/>
    </source>
</evidence>
<dbReference type="InterPro" id="IPR035093">
    <property type="entry name" value="RelE/ParE_toxin_dom_sf"/>
</dbReference>
<organism evidence="1 2">
    <name type="scientific">Gomphosphaeria aponina SAG 52.96 = DSM 107014</name>
    <dbReference type="NCBI Taxonomy" id="1521640"/>
    <lineage>
        <taxon>Bacteria</taxon>
        <taxon>Bacillati</taxon>
        <taxon>Cyanobacteriota</taxon>
        <taxon>Cyanophyceae</taxon>
        <taxon>Oscillatoriophycideae</taxon>
        <taxon>Chroococcales</taxon>
        <taxon>Gomphosphaeriaceae</taxon>
        <taxon>Gomphosphaeria</taxon>
    </lineage>
</organism>
<dbReference type="EMBL" id="JADQBC010000141">
    <property type="protein sequence ID" value="MBR8829505.1"/>
    <property type="molecule type" value="Genomic_DNA"/>
</dbReference>
<comment type="caution">
    <text evidence="1">The sequence shown here is derived from an EMBL/GenBank/DDBJ whole genome shotgun (WGS) entry which is preliminary data.</text>
</comment>
<dbReference type="Proteomes" id="UP000767446">
    <property type="component" value="Unassembled WGS sequence"/>
</dbReference>
<reference evidence="1" key="1">
    <citation type="submission" date="2021-02" db="EMBL/GenBank/DDBJ databases">
        <title>Metagenome analyses of Stigonema ocellatum DSM 106950, Chlorogloea purpurea SAG 13.99 and Gomphosphaeria aponina DSM 107014.</title>
        <authorList>
            <person name="Marter P."/>
            <person name="Huang S."/>
        </authorList>
    </citation>
    <scope>NUCLEOTIDE SEQUENCE</scope>
    <source>
        <strain evidence="1">JP213</strain>
    </source>
</reference>
<gene>
    <name evidence="1" type="ORF">DSM107014_16685</name>
</gene>
<name>A0A941GTX5_9CHRO</name>
<evidence type="ECO:0000313" key="2">
    <source>
        <dbReference type="Proteomes" id="UP000767446"/>
    </source>
</evidence>
<dbReference type="Gene3D" id="3.30.2310.20">
    <property type="entry name" value="RelE-like"/>
    <property type="match status" value="1"/>
</dbReference>
<accession>A0A941GTX5</accession>
<proteinExistence type="predicted"/>
<dbReference type="SUPFAM" id="SSF143011">
    <property type="entry name" value="RelE-like"/>
    <property type="match status" value="1"/>
</dbReference>
<evidence type="ECO:0000313" key="1">
    <source>
        <dbReference type="EMBL" id="MBR8829505.1"/>
    </source>
</evidence>